<keyword evidence="5" id="KW-0472">Membrane</keyword>
<keyword evidence="1" id="KW-1003">Cell membrane</keyword>
<dbReference type="InterPro" id="IPR004843">
    <property type="entry name" value="Calcineurin-like_PHP"/>
</dbReference>
<evidence type="ECO:0000256" key="3">
    <source>
        <dbReference type="ARBA" id="ARBA00022723"/>
    </source>
</evidence>
<evidence type="ECO:0000313" key="8">
    <source>
        <dbReference type="EMBL" id="SVC63736.1"/>
    </source>
</evidence>
<dbReference type="Pfam" id="PF00149">
    <property type="entry name" value="Metallophos"/>
    <property type="match status" value="1"/>
</dbReference>
<evidence type="ECO:0000259" key="7">
    <source>
        <dbReference type="Pfam" id="PF00149"/>
    </source>
</evidence>
<protein>
    <recommendedName>
        <fullName evidence="7">Calcineurin-like phosphoesterase domain-containing protein</fullName>
    </recommendedName>
</protein>
<keyword evidence="4" id="KW-0378">Hydrolase</keyword>
<accession>A0A382NRL4</accession>
<proteinExistence type="predicted"/>
<dbReference type="InterPro" id="IPR029052">
    <property type="entry name" value="Metallo-depent_PP-like"/>
</dbReference>
<keyword evidence="3" id="KW-0479">Metal-binding</keyword>
<dbReference type="GO" id="GO:0009245">
    <property type="term" value="P:lipid A biosynthetic process"/>
    <property type="evidence" value="ECO:0007669"/>
    <property type="project" value="TreeGrafter"/>
</dbReference>
<dbReference type="GO" id="GO:0016020">
    <property type="term" value="C:membrane"/>
    <property type="evidence" value="ECO:0007669"/>
    <property type="project" value="GOC"/>
</dbReference>
<dbReference type="AlphaFoldDB" id="A0A382NRL4"/>
<dbReference type="Gene3D" id="3.60.21.10">
    <property type="match status" value="1"/>
</dbReference>
<keyword evidence="2" id="KW-0997">Cell inner membrane</keyword>
<gene>
    <name evidence="8" type="ORF">METZ01_LOCUS316590</name>
</gene>
<dbReference type="PANTHER" id="PTHR34990">
    <property type="entry name" value="UDP-2,3-DIACYLGLUCOSAMINE HYDROLASE-RELATED"/>
    <property type="match status" value="1"/>
</dbReference>
<evidence type="ECO:0000256" key="6">
    <source>
        <dbReference type="ARBA" id="ARBA00023211"/>
    </source>
</evidence>
<evidence type="ECO:0000256" key="2">
    <source>
        <dbReference type="ARBA" id="ARBA00022519"/>
    </source>
</evidence>
<feature type="domain" description="Calcineurin-like phosphoesterase" evidence="7">
    <location>
        <begin position="4"/>
        <end position="66"/>
    </location>
</feature>
<dbReference type="EMBL" id="UINC01102260">
    <property type="protein sequence ID" value="SVC63736.1"/>
    <property type="molecule type" value="Genomic_DNA"/>
</dbReference>
<dbReference type="GO" id="GO:0046872">
    <property type="term" value="F:metal ion binding"/>
    <property type="evidence" value="ECO:0007669"/>
    <property type="project" value="UniProtKB-KW"/>
</dbReference>
<feature type="non-terminal residue" evidence="8">
    <location>
        <position position="72"/>
    </location>
</feature>
<evidence type="ECO:0000256" key="1">
    <source>
        <dbReference type="ARBA" id="ARBA00022475"/>
    </source>
</evidence>
<reference evidence="8" key="1">
    <citation type="submission" date="2018-05" db="EMBL/GenBank/DDBJ databases">
        <authorList>
            <person name="Lanie J.A."/>
            <person name="Ng W.-L."/>
            <person name="Kazmierczak K.M."/>
            <person name="Andrzejewski T.M."/>
            <person name="Davidsen T.M."/>
            <person name="Wayne K.J."/>
            <person name="Tettelin H."/>
            <person name="Glass J.I."/>
            <person name="Rusch D."/>
            <person name="Podicherti R."/>
            <person name="Tsui H.-C.T."/>
            <person name="Winkler M.E."/>
        </authorList>
    </citation>
    <scope>NUCLEOTIDE SEQUENCE</scope>
</reference>
<dbReference type="GO" id="GO:0008758">
    <property type="term" value="F:UDP-2,3-diacylglucosamine hydrolase activity"/>
    <property type="evidence" value="ECO:0007669"/>
    <property type="project" value="TreeGrafter"/>
</dbReference>
<dbReference type="InterPro" id="IPR043461">
    <property type="entry name" value="LpxH-like"/>
</dbReference>
<dbReference type="SUPFAM" id="SSF56300">
    <property type="entry name" value="Metallo-dependent phosphatases"/>
    <property type="match status" value="1"/>
</dbReference>
<dbReference type="PANTHER" id="PTHR34990:SF1">
    <property type="entry name" value="UDP-2,3-DIACYLGLUCOSAMINE HYDROLASE"/>
    <property type="match status" value="1"/>
</dbReference>
<name>A0A382NRL4_9ZZZZ</name>
<organism evidence="8">
    <name type="scientific">marine metagenome</name>
    <dbReference type="NCBI Taxonomy" id="408172"/>
    <lineage>
        <taxon>unclassified sequences</taxon>
        <taxon>metagenomes</taxon>
        <taxon>ecological metagenomes</taxon>
    </lineage>
</organism>
<evidence type="ECO:0000256" key="4">
    <source>
        <dbReference type="ARBA" id="ARBA00022801"/>
    </source>
</evidence>
<keyword evidence="6" id="KW-0464">Manganese</keyword>
<evidence type="ECO:0000256" key="5">
    <source>
        <dbReference type="ARBA" id="ARBA00023136"/>
    </source>
</evidence>
<sequence>MSNRILFISDLHLEESRPDIARTLLQFLDVNSGHCDALYILGDLFETWIGDDEESILIDEIASALNRFHIAG</sequence>